<dbReference type="InterPro" id="IPR002469">
    <property type="entry name" value="Peptidase_S9B_N"/>
</dbReference>
<dbReference type="Pfam" id="PF00326">
    <property type="entry name" value="Peptidase_S9"/>
    <property type="match status" value="1"/>
</dbReference>
<dbReference type="AlphaFoldDB" id="A0AAV9S0V6"/>
<evidence type="ECO:0000256" key="2">
    <source>
        <dbReference type="ARBA" id="ARBA00023180"/>
    </source>
</evidence>
<dbReference type="PANTHER" id="PTHR11731">
    <property type="entry name" value="PROTEASE FAMILY S9B,C DIPEPTIDYL-PEPTIDASE IV-RELATED"/>
    <property type="match status" value="1"/>
</dbReference>
<sequence length="455" mass="50791">MSILSLCDATSGDCMKKHVMTSEAWLDRQNEEPLFSRDCTTFFISAALKEGGRGAFSHITMISNQSDGEQVSVQQLTSGNWEVSQVLTYDETTKSVYFLSTEEGTAQQHLYRLSVVNPFLKECLSCSLFKPNCSFYDAVLSPDHRHVLLNCRGPGTPQTTLHRVEDMNRFMTLERNAELRRALINRTIPRRDRRTVQINNSGLRLELIVPIDLDETMEHPLLLLLDSAPGGQAVTDRFSLGWESVLVSSDRVIVAHLDGRGSSLQGQKILQAVHQNLGTVDVQDQITALQHLIKLPYIDGTRVGVYGKAYGGFLSSLLLLSHSSVIKCGVAVAPVTNWRLYGSAASEKYFGFPVKEDHSYKISSLLRDLTGPSPQNFLIVHGTADATVHFQHSAELVQLFAALNVNYTLQIFPDEGHNIISIKSQSFMLNSVLSFFRRCFEEQTVVVMETSKEDE</sequence>
<comment type="caution">
    <text evidence="5">The sequence shown here is derived from an EMBL/GenBank/DDBJ whole genome shotgun (WGS) entry which is preliminary data.</text>
</comment>
<organism evidence="5 6">
    <name type="scientific">Crenichthys baileyi</name>
    <name type="common">White River springfish</name>
    <dbReference type="NCBI Taxonomy" id="28760"/>
    <lineage>
        <taxon>Eukaryota</taxon>
        <taxon>Metazoa</taxon>
        <taxon>Chordata</taxon>
        <taxon>Craniata</taxon>
        <taxon>Vertebrata</taxon>
        <taxon>Euteleostomi</taxon>
        <taxon>Actinopterygii</taxon>
        <taxon>Neopterygii</taxon>
        <taxon>Teleostei</taxon>
        <taxon>Neoteleostei</taxon>
        <taxon>Acanthomorphata</taxon>
        <taxon>Ovalentaria</taxon>
        <taxon>Atherinomorphae</taxon>
        <taxon>Cyprinodontiformes</taxon>
        <taxon>Goodeidae</taxon>
        <taxon>Crenichthys</taxon>
    </lineage>
</organism>
<dbReference type="SUPFAM" id="SSF53474">
    <property type="entry name" value="alpha/beta-Hydrolases"/>
    <property type="match status" value="1"/>
</dbReference>
<dbReference type="InterPro" id="IPR029058">
    <property type="entry name" value="AB_hydrolase_fold"/>
</dbReference>
<protein>
    <recommendedName>
        <fullName evidence="7">Inactive dipeptidyl peptidase 10-like</fullName>
    </recommendedName>
</protein>
<evidence type="ECO:0008006" key="7">
    <source>
        <dbReference type="Google" id="ProtNLM"/>
    </source>
</evidence>
<accession>A0AAV9S0V6</accession>
<evidence type="ECO:0000259" key="3">
    <source>
        <dbReference type="Pfam" id="PF00326"/>
    </source>
</evidence>
<dbReference type="InterPro" id="IPR050278">
    <property type="entry name" value="Serine_Prot_S9B/DPPIV"/>
</dbReference>
<dbReference type="GO" id="GO:0008236">
    <property type="term" value="F:serine-type peptidase activity"/>
    <property type="evidence" value="ECO:0007669"/>
    <property type="project" value="InterPro"/>
</dbReference>
<dbReference type="GO" id="GO:0008076">
    <property type="term" value="C:voltage-gated potassium channel complex"/>
    <property type="evidence" value="ECO:0007669"/>
    <property type="project" value="TreeGrafter"/>
</dbReference>
<feature type="domain" description="Dipeptidylpeptidase IV N-terminal" evidence="4">
    <location>
        <begin position="3"/>
        <end position="157"/>
    </location>
</feature>
<reference evidence="5 6" key="1">
    <citation type="submission" date="2021-06" db="EMBL/GenBank/DDBJ databases">
        <authorList>
            <person name="Palmer J.M."/>
        </authorList>
    </citation>
    <scope>NUCLEOTIDE SEQUENCE [LARGE SCALE GENOMIC DNA]</scope>
    <source>
        <strain evidence="5 6">MEX-2019</strain>
        <tissue evidence="5">Muscle</tissue>
    </source>
</reference>
<dbReference type="Gene3D" id="3.40.50.1820">
    <property type="entry name" value="alpha/beta hydrolase"/>
    <property type="match status" value="1"/>
</dbReference>
<dbReference type="GO" id="GO:1901379">
    <property type="term" value="P:regulation of potassium ion transmembrane transport"/>
    <property type="evidence" value="ECO:0007669"/>
    <property type="project" value="TreeGrafter"/>
</dbReference>
<name>A0AAV9S0V6_9TELE</name>
<dbReference type="SUPFAM" id="SSF82171">
    <property type="entry name" value="DPP6 N-terminal domain-like"/>
    <property type="match status" value="1"/>
</dbReference>
<dbReference type="GO" id="GO:0015459">
    <property type="term" value="F:potassium channel regulator activity"/>
    <property type="evidence" value="ECO:0007669"/>
    <property type="project" value="TreeGrafter"/>
</dbReference>
<gene>
    <name evidence="5" type="ORF">CRENBAI_010382</name>
</gene>
<feature type="domain" description="Peptidase S9 prolyl oligopeptidase catalytic" evidence="3">
    <location>
        <begin position="240"/>
        <end position="442"/>
    </location>
</feature>
<dbReference type="PANTHER" id="PTHR11731:SF21">
    <property type="entry name" value="INACTIVE DIPEPTIDYL PEPTIDASE 10"/>
    <property type="match status" value="1"/>
</dbReference>
<keyword evidence="6" id="KW-1185">Reference proteome</keyword>
<evidence type="ECO:0000256" key="1">
    <source>
        <dbReference type="ARBA" id="ARBA00004401"/>
    </source>
</evidence>
<proteinExistence type="predicted"/>
<dbReference type="EMBL" id="JAHHUM010001065">
    <property type="protein sequence ID" value="KAK5614885.1"/>
    <property type="molecule type" value="Genomic_DNA"/>
</dbReference>
<dbReference type="FunFam" id="3.40.50.1820:FF:000003">
    <property type="entry name" value="Dipeptidyl peptidase 4"/>
    <property type="match status" value="1"/>
</dbReference>
<dbReference type="InterPro" id="IPR001375">
    <property type="entry name" value="Peptidase_S9_cat"/>
</dbReference>
<dbReference type="Gene3D" id="2.140.10.30">
    <property type="entry name" value="Dipeptidylpeptidase IV, N-terminal domain"/>
    <property type="match status" value="1"/>
</dbReference>
<keyword evidence="2" id="KW-0325">Glycoprotein</keyword>
<evidence type="ECO:0000313" key="6">
    <source>
        <dbReference type="Proteomes" id="UP001311232"/>
    </source>
</evidence>
<dbReference type="Proteomes" id="UP001311232">
    <property type="component" value="Unassembled WGS sequence"/>
</dbReference>
<dbReference type="Pfam" id="PF00930">
    <property type="entry name" value="DPPIV_N"/>
    <property type="match status" value="1"/>
</dbReference>
<dbReference type="GO" id="GO:0006508">
    <property type="term" value="P:proteolysis"/>
    <property type="evidence" value="ECO:0007669"/>
    <property type="project" value="InterPro"/>
</dbReference>
<comment type="subcellular location">
    <subcellularLocation>
        <location evidence="1">Cell membrane</location>
        <topology evidence="1">Single-pass type II membrane protein</topology>
    </subcellularLocation>
</comment>
<evidence type="ECO:0000259" key="4">
    <source>
        <dbReference type="Pfam" id="PF00930"/>
    </source>
</evidence>
<evidence type="ECO:0000313" key="5">
    <source>
        <dbReference type="EMBL" id="KAK5614885.1"/>
    </source>
</evidence>